<dbReference type="AlphaFoldDB" id="A0A927E4Z1"/>
<sequence length="239" mass="25209">MVSDIASAIDIRGPQGPSGSVTDGDKGDIVVSSAGTVWTVDDKAITLAKQADVAPGVIMGRATADSGPQEALTPAQARTVIGAVNRAGDTGMTGSYATDEAFSAAGGRAILGRSGAPQVFLRDLAAGPDLKRSYFYNSAGQSSIGKLNDAETAATPFVTFDHASLTADFSGSIRHTGNLPRPMRWIQQRERQMLRTARSSSSRRTFRGASLFAIISPERWPIICAAPVRSRRARATRRS</sequence>
<dbReference type="RefSeq" id="WP_191123462.1">
    <property type="nucleotide sequence ID" value="NZ_JACXWY010000002.1"/>
</dbReference>
<gene>
    <name evidence="2" type="ORF">IED13_04155</name>
</gene>
<evidence type="ECO:0000313" key="3">
    <source>
        <dbReference type="Proteomes" id="UP000619295"/>
    </source>
</evidence>
<name>A0A927E4Z1_9HYPH</name>
<proteinExistence type="predicted"/>
<comment type="caution">
    <text evidence="2">The sequence shown here is derived from an EMBL/GenBank/DDBJ whole genome shotgun (WGS) entry which is preliminary data.</text>
</comment>
<protein>
    <submittedName>
        <fullName evidence="2">Uncharacterized protein</fullName>
    </submittedName>
</protein>
<feature type="region of interest" description="Disordered" evidence="1">
    <location>
        <begin position="1"/>
        <end position="26"/>
    </location>
</feature>
<evidence type="ECO:0000313" key="2">
    <source>
        <dbReference type="EMBL" id="MBD3844878.1"/>
    </source>
</evidence>
<organism evidence="2 3">
    <name type="scientific">Bosea spartocytisi</name>
    <dbReference type="NCBI Taxonomy" id="2773451"/>
    <lineage>
        <taxon>Bacteria</taxon>
        <taxon>Pseudomonadati</taxon>
        <taxon>Pseudomonadota</taxon>
        <taxon>Alphaproteobacteria</taxon>
        <taxon>Hyphomicrobiales</taxon>
        <taxon>Boseaceae</taxon>
        <taxon>Bosea</taxon>
    </lineage>
</organism>
<reference evidence="2" key="1">
    <citation type="submission" date="2020-09" db="EMBL/GenBank/DDBJ databases">
        <title>Bosea spartocytisi sp. nov. a root nodule endophyte of Spartocytisus supranubius in the high mountain ecosystem fo the Teide National Park (Canary Islands, Spain).</title>
        <authorList>
            <person name="Pulido-Suarez L."/>
            <person name="Peix A."/>
            <person name="Igual J.M."/>
            <person name="Socas-Perez N."/>
            <person name="Velazquez E."/>
            <person name="Flores-Felix J.D."/>
            <person name="Leon-Barrios M."/>
        </authorList>
    </citation>
    <scope>NUCLEOTIDE SEQUENCE</scope>
    <source>
        <strain evidence="2">SSUT16</strain>
    </source>
</reference>
<dbReference type="Proteomes" id="UP000619295">
    <property type="component" value="Unassembled WGS sequence"/>
</dbReference>
<evidence type="ECO:0000256" key="1">
    <source>
        <dbReference type="SAM" id="MobiDB-lite"/>
    </source>
</evidence>
<dbReference type="EMBL" id="JACXWY010000002">
    <property type="protein sequence ID" value="MBD3844878.1"/>
    <property type="molecule type" value="Genomic_DNA"/>
</dbReference>
<keyword evidence="3" id="KW-1185">Reference proteome</keyword>
<accession>A0A927E4Z1</accession>